<proteinExistence type="predicted"/>
<name>A0ABQ9HE21_9NEOP</name>
<gene>
    <name evidence="1" type="ORF">PR048_014315</name>
</gene>
<dbReference type="EMBL" id="JARBHB010000005">
    <property type="protein sequence ID" value="KAJ8882504.1"/>
    <property type="molecule type" value="Genomic_DNA"/>
</dbReference>
<sequence length="703" mass="77757">MPDFKEITICSQVANNNRLTVGQLLAAVANVRIYDVHGKLLLSRPQEADGWVTSDLPTVGRGHVVYLRQARSRRPAGHCCHTLPTDGTDMFGLQLITQKRAVCGRIVFRSKKKFLAHEQPFELHSQKPANSRTDVLKPKVVLFSIGCPVHTGTLTLHDRLNTFVTAFSISHCLNYRPRASSVACGISPPRIIRCNKCGLISLYLDVGGGGGKAVRGSVRPHGRGVTGLLRPLPSHTTAQLRKSPGRAAIKLPRARGGRNLRLFAACCPARPGHLSATITPRVSHSLTASPACINNQPTPPRHYTDVPEAQSVTSACTLITPPSVRRDRRTCEPGITVGSAAAVDSRGPVGKKIEQGAECKCEDNGSAPGKLAEQWQRPPRFPYTRNWTIVEDVFNTYCKPQVPCINKLAVMKLPVCFWRHSVSEFLLEVLLLPICLKLSAEIFHDFRQFWRKILSLLDGVKKSSTHVSADLKSYTVKSESVIYISGTILLDQWNSLRFHCEEFFDVLDPIGDRGPRYLTQYSEQGSRGNASQIFFRSIKRCRIEIYDPSSQVCQSHPSLRRCSQSQIFLPLVTSLAARFARPSIAKTPNSDPHINSRPGFDAPRVMLTETRAVNRYKILQVNAGTQYNQGGATVAEWLACSPPTKGDQGSIPGRVTGFSQLGIVLEEAVGWRVFSGISRFPRPFIPAPLHTHLNHHQQLSRPR</sequence>
<evidence type="ECO:0000313" key="2">
    <source>
        <dbReference type="Proteomes" id="UP001159363"/>
    </source>
</evidence>
<comment type="caution">
    <text evidence="1">The sequence shown here is derived from an EMBL/GenBank/DDBJ whole genome shotgun (WGS) entry which is preliminary data.</text>
</comment>
<accession>A0ABQ9HE21</accession>
<dbReference type="Proteomes" id="UP001159363">
    <property type="component" value="Chromosome 4"/>
</dbReference>
<protein>
    <submittedName>
        <fullName evidence="1">Uncharacterized protein</fullName>
    </submittedName>
</protein>
<keyword evidence="2" id="KW-1185">Reference proteome</keyword>
<reference evidence="1 2" key="1">
    <citation type="submission" date="2023-02" db="EMBL/GenBank/DDBJ databases">
        <title>LHISI_Scaffold_Assembly.</title>
        <authorList>
            <person name="Stuart O.P."/>
            <person name="Cleave R."/>
            <person name="Magrath M.J.L."/>
            <person name="Mikheyev A.S."/>
        </authorList>
    </citation>
    <scope>NUCLEOTIDE SEQUENCE [LARGE SCALE GENOMIC DNA]</scope>
    <source>
        <strain evidence="1">Daus_M_001</strain>
        <tissue evidence="1">Leg muscle</tissue>
    </source>
</reference>
<organism evidence="1 2">
    <name type="scientific">Dryococelus australis</name>
    <dbReference type="NCBI Taxonomy" id="614101"/>
    <lineage>
        <taxon>Eukaryota</taxon>
        <taxon>Metazoa</taxon>
        <taxon>Ecdysozoa</taxon>
        <taxon>Arthropoda</taxon>
        <taxon>Hexapoda</taxon>
        <taxon>Insecta</taxon>
        <taxon>Pterygota</taxon>
        <taxon>Neoptera</taxon>
        <taxon>Polyneoptera</taxon>
        <taxon>Phasmatodea</taxon>
        <taxon>Verophasmatodea</taxon>
        <taxon>Anareolatae</taxon>
        <taxon>Phasmatidae</taxon>
        <taxon>Eurycanthinae</taxon>
        <taxon>Dryococelus</taxon>
    </lineage>
</organism>
<evidence type="ECO:0000313" key="1">
    <source>
        <dbReference type="EMBL" id="KAJ8882504.1"/>
    </source>
</evidence>